<dbReference type="Pfam" id="PF22099">
    <property type="entry name" value="MRS2-like"/>
    <property type="match status" value="3"/>
</dbReference>
<keyword evidence="7 8" id="KW-0472">Membrane</keyword>
<keyword evidence="8" id="KW-0460">Magnesium</keyword>
<dbReference type="Gene3D" id="2.40.128.330">
    <property type="match status" value="1"/>
</dbReference>
<evidence type="ECO:0000313" key="11">
    <source>
        <dbReference type="EMBL" id="KAK1276460.1"/>
    </source>
</evidence>
<evidence type="ECO:0000256" key="8">
    <source>
        <dbReference type="RuleBase" id="RU366041"/>
    </source>
</evidence>
<keyword evidence="4 8" id="KW-0812">Transmembrane</keyword>
<feature type="transmembrane region" description="Helical" evidence="8">
    <location>
        <begin position="385"/>
        <end position="406"/>
    </location>
</feature>
<comment type="similarity">
    <text evidence="2 8">Belongs to the CorA metal ion transporter (MIT) (TC 1.A.35.5) family.</text>
</comment>
<dbReference type="PANTHER" id="PTHR13890:SF26">
    <property type="entry name" value="MAGNESIUM TRANSPORTER MRS2-1"/>
    <property type="match status" value="1"/>
</dbReference>
<dbReference type="FunFam" id="2.40.128.330:FF:000001">
    <property type="entry name" value="Magnesium transporter MRS2-1"/>
    <property type="match status" value="1"/>
</dbReference>
<feature type="region of interest" description="Disordered" evidence="10">
    <location>
        <begin position="296"/>
        <end position="329"/>
    </location>
</feature>
<dbReference type="InterPro" id="IPR045863">
    <property type="entry name" value="CorA_TM1_TM2"/>
</dbReference>
<evidence type="ECO:0000313" key="12">
    <source>
        <dbReference type="Proteomes" id="UP001179952"/>
    </source>
</evidence>
<evidence type="ECO:0000256" key="1">
    <source>
        <dbReference type="ARBA" id="ARBA00004141"/>
    </source>
</evidence>
<reference evidence="11" key="2">
    <citation type="submission" date="2023-06" db="EMBL/GenBank/DDBJ databases">
        <authorList>
            <person name="Ma L."/>
            <person name="Liu K.-W."/>
            <person name="Li Z."/>
            <person name="Hsiao Y.-Y."/>
            <person name="Qi Y."/>
            <person name="Fu T."/>
            <person name="Tang G."/>
            <person name="Zhang D."/>
            <person name="Sun W.-H."/>
            <person name="Liu D.-K."/>
            <person name="Li Y."/>
            <person name="Chen G.-Z."/>
            <person name="Liu X.-D."/>
            <person name="Liao X.-Y."/>
            <person name="Jiang Y.-T."/>
            <person name="Yu X."/>
            <person name="Hao Y."/>
            <person name="Huang J."/>
            <person name="Zhao X.-W."/>
            <person name="Ke S."/>
            <person name="Chen Y.-Y."/>
            <person name="Wu W.-L."/>
            <person name="Hsu J.-L."/>
            <person name="Lin Y.-F."/>
            <person name="Huang M.-D."/>
            <person name="Li C.-Y."/>
            <person name="Huang L."/>
            <person name="Wang Z.-W."/>
            <person name="Zhao X."/>
            <person name="Zhong W.-Y."/>
            <person name="Peng D.-H."/>
            <person name="Ahmad S."/>
            <person name="Lan S."/>
            <person name="Zhang J.-S."/>
            <person name="Tsai W.-C."/>
            <person name="Van De Peer Y."/>
            <person name="Liu Z.-J."/>
        </authorList>
    </citation>
    <scope>NUCLEOTIDE SEQUENCE</scope>
    <source>
        <strain evidence="11">SCP</strain>
        <tissue evidence="11">Leaves</tissue>
    </source>
</reference>
<dbReference type="Gene3D" id="1.20.58.340">
    <property type="entry name" value="Magnesium transport protein CorA, transmembrane region"/>
    <property type="match status" value="1"/>
</dbReference>
<dbReference type="GO" id="GO:0015095">
    <property type="term" value="F:magnesium ion transmembrane transporter activity"/>
    <property type="evidence" value="ECO:0007669"/>
    <property type="project" value="TreeGrafter"/>
</dbReference>
<dbReference type="GO" id="GO:0016020">
    <property type="term" value="C:membrane"/>
    <property type="evidence" value="ECO:0007669"/>
    <property type="project" value="UniProtKB-SubCell"/>
</dbReference>
<protein>
    <recommendedName>
        <fullName evidence="8">Magnesium transporter</fullName>
    </recommendedName>
</protein>
<comment type="caution">
    <text evidence="11">The sequence shown here is derived from an EMBL/GenBank/DDBJ whole genome shotgun (WGS) entry which is preliminary data.</text>
</comment>
<feature type="coiled-coil region" evidence="9">
    <location>
        <begin position="229"/>
        <end position="256"/>
    </location>
</feature>
<comment type="function">
    <text evidence="8">Magnesium transporter that may mediate the influx of magnesium.</text>
</comment>
<keyword evidence="12" id="KW-1185">Reference proteome</keyword>
<dbReference type="Proteomes" id="UP001179952">
    <property type="component" value="Unassembled WGS sequence"/>
</dbReference>
<evidence type="ECO:0000256" key="3">
    <source>
        <dbReference type="ARBA" id="ARBA00022448"/>
    </source>
</evidence>
<evidence type="ECO:0000256" key="7">
    <source>
        <dbReference type="ARBA" id="ARBA00023136"/>
    </source>
</evidence>
<name>A0AAV9BJ09_ACOGR</name>
<evidence type="ECO:0000256" key="9">
    <source>
        <dbReference type="SAM" id="Coils"/>
    </source>
</evidence>
<reference evidence="11" key="1">
    <citation type="journal article" date="2023" name="Nat. Commun.">
        <title>Diploid and tetraploid genomes of Acorus and the evolution of monocots.</title>
        <authorList>
            <person name="Ma L."/>
            <person name="Liu K.W."/>
            <person name="Li Z."/>
            <person name="Hsiao Y.Y."/>
            <person name="Qi Y."/>
            <person name="Fu T."/>
            <person name="Tang G.D."/>
            <person name="Zhang D."/>
            <person name="Sun W.H."/>
            <person name="Liu D.K."/>
            <person name="Li Y."/>
            <person name="Chen G.Z."/>
            <person name="Liu X.D."/>
            <person name="Liao X.Y."/>
            <person name="Jiang Y.T."/>
            <person name="Yu X."/>
            <person name="Hao Y."/>
            <person name="Huang J."/>
            <person name="Zhao X.W."/>
            <person name="Ke S."/>
            <person name="Chen Y.Y."/>
            <person name="Wu W.L."/>
            <person name="Hsu J.L."/>
            <person name="Lin Y.F."/>
            <person name="Huang M.D."/>
            <person name="Li C.Y."/>
            <person name="Huang L."/>
            <person name="Wang Z.W."/>
            <person name="Zhao X."/>
            <person name="Zhong W.Y."/>
            <person name="Peng D.H."/>
            <person name="Ahmad S."/>
            <person name="Lan S."/>
            <person name="Zhang J.S."/>
            <person name="Tsai W.C."/>
            <person name="Van de Peer Y."/>
            <person name="Liu Z.J."/>
        </authorList>
    </citation>
    <scope>NUCLEOTIDE SEQUENCE</scope>
    <source>
        <strain evidence="11">SCP</strain>
    </source>
</reference>
<proteinExistence type="inferred from homology"/>
<keyword evidence="6 8" id="KW-0406">Ion transport</keyword>
<sequence>MADAREIKERLLPPKPFSAAFPAGGGPRLPLFQGMDFLGLKKRGQGLRSWIRVDAATGESQVIEVDKFTMMRRCDLPARDLRLLDPLFVYPSTILGREKAIVVNLEQIRCIITADEVLLLNSLDGYVLQYVVELQRRLREVLRSDGGGGGRGRDAGYEAMFGRGGEVGSGGGGGGASVDDLPFEFRALEVALEAACTFLDAQAAELEIEAYPLLDELTSKISTSNLERVRRLKSRLVALTRRVQKVRDEIEQLMDDDGDMAEMYLTEKKQKMEAAFYGDQSLIGYGSTGVGVSVSAPVSPVSSPPETRKLEKSISLARSRHESTKSSDSMTENIEELEMLLEAYFVVIDSTLNKLTSLKEYIDDTEDFINIQLDNVRNQLIQFELLLTTGTFVIAIFGVVAGIFGMNFPITFFDQPGAFQWISEYCSISDSRTQATDTPVKTLKIS</sequence>
<comment type="subcellular location">
    <subcellularLocation>
        <location evidence="1 8">Membrane</location>
        <topology evidence="1 8">Multi-pass membrane protein</topology>
    </subcellularLocation>
</comment>
<accession>A0AAV9BJ09</accession>
<dbReference type="CDD" id="cd12823">
    <property type="entry name" value="Mrs2_Mfm1p-like"/>
    <property type="match status" value="1"/>
</dbReference>
<evidence type="ECO:0000256" key="2">
    <source>
        <dbReference type="ARBA" id="ARBA00007535"/>
    </source>
</evidence>
<keyword evidence="3 8" id="KW-0813">Transport</keyword>
<evidence type="ECO:0000256" key="5">
    <source>
        <dbReference type="ARBA" id="ARBA00022989"/>
    </source>
</evidence>
<dbReference type="InterPro" id="IPR039204">
    <property type="entry name" value="MRS2-like"/>
</dbReference>
<evidence type="ECO:0000256" key="6">
    <source>
        <dbReference type="ARBA" id="ARBA00023065"/>
    </source>
</evidence>
<evidence type="ECO:0000256" key="10">
    <source>
        <dbReference type="SAM" id="MobiDB-lite"/>
    </source>
</evidence>
<keyword evidence="9" id="KW-0175">Coiled coil</keyword>
<feature type="compositionally biased region" description="Low complexity" evidence="10">
    <location>
        <begin position="296"/>
        <end position="305"/>
    </location>
</feature>
<gene>
    <name evidence="11" type="ORF">QJS04_geneDACA003850</name>
</gene>
<dbReference type="SUPFAM" id="SSF144083">
    <property type="entry name" value="Magnesium transport protein CorA, transmembrane region"/>
    <property type="match status" value="1"/>
</dbReference>
<organism evidence="11 12">
    <name type="scientific">Acorus gramineus</name>
    <name type="common">Dwarf sweet flag</name>
    <dbReference type="NCBI Taxonomy" id="55184"/>
    <lineage>
        <taxon>Eukaryota</taxon>
        <taxon>Viridiplantae</taxon>
        <taxon>Streptophyta</taxon>
        <taxon>Embryophyta</taxon>
        <taxon>Tracheophyta</taxon>
        <taxon>Spermatophyta</taxon>
        <taxon>Magnoliopsida</taxon>
        <taxon>Liliopsida</taxon>
        <taxon>Acoraceae</taxon>
        <taxon>Acorus</taxon>
    </lineage>
</organism>
<keyword evidence="5 8" id="KW-1133">Transmembrane helix</keyword>
<comment type="caution">
    <text evidence="8">Lacks conserved residue(s) required for the propagation of feature annotation.</text>
</comment>
<dbReference type="PANTHER" id="PTHR13890">
    <property type="entry name" value="RNA SPLICING PROTEIN MRS2, MITOCHONDRIAL"/>
    <property type="match status" value="1"/>
</dbReference>
<evidence type="ECO:0000256" key="4">
    <source>
        <dbReference type="ARBA" id="ARBA00022692"/>
    </source>
</evidence>
<dbReference type="EMBL" id="JAUJYN010000003">
    <property type="protein sequence ID" value="KAK1276460.1"/>
    <property type="molecule type" value="Genomic_DNA"/>
</dbReference>
<dbReference type="AlphaFoldDB" id="A0AAV9BJ09"/>